<sequence>MHHESMISKRSNKSRRTPRRKLLLKLKTLSPLKRPRKELITDLACMGIASLLIALFAHNLQDSNKILLKTSLFPIISDMANPLVTSNSYEELDKIDDNMEVTLISLLLKFFLLR</sequence>
<evidence type="ECO:0000313" key="1">
    <source>
        <dbReference type="EMBL" id="GIX90467.1"/>
    </source>
</evidence>
<organism evidence="1 2">
    <name type="scientific">Caerostris extrusa</name>
    <name type="common">Bark spider</name>
    <name type="synonym">Caerostris bankana</name>
    <dbReference type="NCBI Taxonomy" id="172846"/>
    <lineage>
        <taxon>Eukaryota</taxon>
        <taxon>Metazoa</taxon>
        <taxon>Ecdysozoa</taxon>
        <taxon>Arthropoda</taxon>
        <taxon>Chelicerata</taxon>
        <taxon>Arachnida</taxon>
        <taxon>Araneae</taxon>
        <taxon>Araneomorphae</taxon>
        <taxon>Entelegynae</taxon>
        <taxon>Araneoidea</taxon>
        <taxon>Araneidae</taxon>
        <taxon>Caerostris</taxon>
    </lineage>
</organism>
<dbReference type="AlphaFoldDB" id="A0AAV4NZY6"/>
<keyword evidence="2" id="KW-1185">Reference proteome</keyword>
<dbReference type="Proteomes" id="UP001054945">
    <property type="component" value="Unassembled WGS sequence"/>
</dbReference>
<dbReference type="EMBL" id="BPLR01003943">
    <property type="protein sequence ID" value="GIX90467.1"/>
    <property type="molecule type" value="Genomic_DNA"/>
</dbReference>
<name>A0AAV4NZY6_CAEEX</name>
<evidence type="ECO:0000313" key="2">
    <source>
        <dbReference type="Proteomes" id="UP001054945"/>
    </source>
</evidence>
<proteinExistence type="predicted"/>
<protein>
    <submittedName>
        <fullName evidence="1">Uncharacterized protein</fullName>
    </submittedName>
</protein>
<reference evidence="1 2" key="1">
    <citation type="submission" date="2021-06" db="EMBL/GenBank/DDBJ databases">
        <title>Caerostris extrusa draft genome.</title>
        <authorList>
            <person name="Kono N."/>
            <person name="Arakawa K."/>
        </authorList>
    </citation>
    <scope>NUCLEOTIDE SEQUENCE [LARGE SCALE GENOMIC DNA]</scope>
</reference>
<accession>A0AAV4NZY6</accession>
<comment type="caution">
    <text evidence="1">The sequence shown here is derived from an EMBL/GenBank/DDBJ whole genome shotgun (WGS) entry which is preliminary data.</text>
</comment>
<gene>
    <name evidence="1" type="ORF">CEXT_195721</name>
</gene>